<dbReference type="AlphaFoldDB" id="A0AA97AMW2"/>
<sequence length="107" mass="12141">MRKSKTQLETERGEIKARIDRLKSKPYRTGVRLDLAAAGGTASAKSQGDYKYGRLRAGRGKLLPNGKKSEYVRLEDIPEMQVEIERGKTIEQLERRLKQLNAILTPD</sequence>
<organism evidence="1">
    <name type="scientific">Leptolyngbya boryana CZ1</name>
    <dbReference type="NCBI Taxonomy" id="3060204"/>
    <lineage>
        <taxon>Bacteria</taxon>
        <taxon>Bacillati</taxon>
        <taxon>Cyanobacteriota</taxon>
        <taxon>Cyanophyceae</taxon>
        <taxon>Leptolyngbyales</taxon>
        <taxon>Leptolyngbyaceae</taxon>
        <taxon>Leptolyngbya group</taxon>
        <taxon>Leptolyngbya</taxon>
    </lineage>
</organism>
<gene>
    <name evidence="1" type="ORF">Q2T42_25865</name>
</gene>
<proteinExistence type="predicted"/>
<reference evidence="1" key="2">
    <citation type="submission" date="2023-07" db="EMBL/GenBank/DDBJ databases">
        <authorList>
            <person name="Bai X.-H."/>
            <person name="Wang H.-H."/>
            <person name="Wang J."/>
            <person name="Ma M.-Y."/>
            <person name="Hu H.-H."/>
            <person name="Song Z.-L."/>
            <person name="Ma H.-G."/>
            <person name="Fan Y."/>
            <person name="Du C.-Y."/>
            <person name="Xu J.-C."/>
        </authorList>
    </citation>
    <scope>NUCLEOTIDE SEQUENCE</scope>
    <source>
        <strain evidence="1">CZ1</strain>
    </source>
</reference>
<protein>
    <submittedName>
        <fullName evidence="1">Uncharacterized protein</fullName>
    </submittedName>
</protein>
<name>A0AA97AMW2_LEPBY</name>
<dbReference type="RefSeq" id="WP_316426946.1">
    <property type="nucleotide sequence ID" value="NZ_CP130144.1"/>
</dbReference>
<reference evidence="1" key="1">
    <citation type="journal article" date="2023" name="Plants (Basel)">
        <title>Genomic Analysis of Leptolyngbya boryana CZ1 Reveals Efficient Carbon Fixation Modules.</title>
        <authorList>
            <person name="Bai X."/>
            <person name="Wang H."/>
            <person name="Cheng W."/>
            <person name="Wang J."/>
            <person name="Ma M."/>
            <person name="Hu H."/>
            <person name="Song Z."/>
            <person name="Ma H."/>
            <person name="Fan Y."/>
            <person name="Du C."/>
            <person name="Xu J."/>
        </authorList>
    </citation>
    <scope>NUCLEOTIDE SEQUENCE</scope>
    <source>
        <strain evidence="1">CZ1</strain>
    </source>
</reference>
<evidence type="ECO:0000313" key="1">
    <source>
        <dbReference type="EMBL" id="WNZ45218.1"/>
    </source>
</evidence>
<accession>A0AA97AMW2</accession>
<dbReference type="EMBL" id="CP130144">
    <property type="protein sequence ID" value="WNZ45218.1"/>
    <property type="molecule type" value="Genomic_DNA"/>
</dbReference>